<sequence length="145" mass="17176">MYEQLIRFSLQTQQFYDCLFHVYFYNQLILCLCIHELSLMVYEIVLTSRHRLLLQTNCSSSTWTRCLYQVDLLIKMNFPELSSDNHSARHNKHIQITTSMAYSVALSLRNGNIFCLKSCTQVTGHFLQMKTTDASRKRLLHRLYQ</sequence>
<keyword evidence="3" id="KW-1185">Reference proteome</keyword>
<reference evidence="2 3" key="2">
    <citation type="submission" date="2024-07" db="EMBL/GenBank/DDBJ databases">
        <authorList>
            <person name="Akdeniz Z."/>
        </authorList>
    </citation>
    <scope>NUCLEOTIDE SEQUENCE [LARGE SCALE GENOMIC DNA]</scope>
</reference>
<dbReference type="Proteomes" id="UP001642409">
    <property type="component" value="Unassembled WGS sequence"/>
</dbReference>
<comment type="caution">
    <text evidence="1">The sequence shown here is derived from an EMBL/GenBank/DDBJ whole genome shotgun (WGS) entry which is preliminary data.</text>
</comment>
<protein>
    <submittedName>
        <fullName evidence="2">Hypothetical_protein</fullName>
    </submittedName>
</protein>
<evidence type="ECO:0000313" key="1">
    <source>
        <dbReference type="EMBL" id="CAI9930309.1"/>
    </source>
</evidence>
<evidence type="ECO:0000313" key="2">
    <source>
        <dbReference type="EMBL" id="CAL6101336.1"/>
    </source>
</evidence>
<evidence type="ECO:0000313" key="3">
    <source>
        <dbReference type="Proteomes" id="UP001642409"/>
    </source>
</evidence>
<dbReference type="EMBL" id="CAXDID020000543">
    <property type="protein sequence ID" value="CAL6101336.1"/>
    <property type="molecule type" value="Genomic_DNA"/>
</dbReference>
<dbReference type="AlphaFoldDB" id="A0AA86TVK1"/>
<name>A0AA86TVK1_9EUKA</name>
<proteinExistence type="predicted"/>
<gene>
    <name evidence="1" type="ORF">HINF_LOCUS17954</name>
    <name evidence="2" type="ORF">HINF_LOCUS71141</name>
</gene>
<accession>A0AA86TVK1</accession>
<organism evidence="1">
    <name type="scientific">Hexamita inflata</name>
    <dbReference type="NCBI Taxonomy" id="28002"/>
    <lineage>
        <taxon>Eukaryota</taxon>
        <taxon>Metamonada</taxon>
        <taxon>Diplomonadida</taxon>
        <taxon>Hexamitidae</taxon>
        <taxon>Hexamitinae</taxon>
        <taxon>Hexamita</taxon>
    </lineage>
</organism>
<reference evidence="1" key="1">
    <citation type="submission" date="2023-06" db="EMBL/GenBank/DDBJ databases">
        <authorList>
            <person name="Kurt Z."/>
        </authorList>
    </citation>
    <scope>NUCLEOTIDE SEQUENCE</scope>
</reference>
<dbReference type="EMBL" id="CATOUU010000461">
    <property type="protein sequence ID" value="CAI9930309.1"/>
    <property type="molecule type" value="Genomic_DNA"/>
</dbReference>